<dbReference type="InterPro" id="IPR041222">
    <property type="entry name" value="PriA_3primeBD"/>
</dbReference>
<dbReference type="Gene3D" id="3.40.1440.60">
    <property type="entry name" value="PriA, 3(prime) DNA-binding domain"/>
    <property type="match status" value="1"/>
</dbReference>
<keyword evidence="5 12" id="KW-0378">Hydrolase</keyword>
<dbReference type="NCBIfam" id="TIGR00595">
    <property type="entry name" value="priA"/>
    <property type="match status" value="1"/>
</dbReference>
<dbReference type="GO" id="GO:0005524">
    <property type="term" value="F:ATP binding"/>
    <property type="evidence" value="ECO:0007669"/>
    <property type="project" value="UniProtKB-UniRule"/>
</dbReference>
<keyword evidence="4 12" id="KW-0547">Nucleotide-binding</keyword>
<feature type="binding site" evidence="12">
    <location>
        <position position="529"/>
    </location>
    <ligand>
        <name>Zn(2+)</name>
        <dbReference type="ChEBI" id="CHEBI:29105"/>
        <label>2</label>
    </ligand>
</feature>
<dbReference type="GO" id="GO:0016787">
    <property type="term" value="F:hydrolase activity"/>
    <property type="evidence" value="ECO:0007669"/>
    <property type="project" value="UniProtKB-KW"/>
</dbReference>
<dbReference type="InterPro" id="IPR005259">
    <property type="entry name" value="PriA"/>
</dbReference>
<dbReference type="PANTHER" id="PTHR30580">
    <property type="entry name" value="PRIMOSOMAL PROTEIN N"/>
    <property type="match status" value="1"/>
</dbReference>
<dbReference type="NCBIfam" id="NF004066">
    <property type="entry name" value="PRK05580.1-3"/>
    <property type="match status" value="1"/>
</dbReference>
<evidence type="ECO:0000256" key="6">
    <source>
        <dbReference type="ARBA" id="ARBA00022806"/>
    </source>
</evidence>
<dbReference type="Pfam" id="PF18074">
    <property type="entry name" value="PriA_C"/>
    <property type="match status" value="1"/>
</dbReference>
<dbReference type="PANTHER" id="PTHR30580:SF0">
    <property type="entry name" value="PRIMOSOMAL PROTEIN N"/>
    <property type="match status" value="1"/>
</dbReference>
<protein>
    <recommendedName>
        <fullName evidence="12">Replication restart protein PriA</fullName>
    </recommendedName>
    <alternativeName>
        <fullName evidence="12">ATP-dependent DNA helicase PriA</fullName>
        <ecNumber evidence="12">5.6.2.4</ecNumber>
    </alternativeName>
    <alternativeName>
        <fullName evidence="12">DNA 3'-5' helicase PriA</fullName>
    </alternativeName>
</protein>
<comment type="catalytic activity">
    <reaction evidence="12">
        <text>Couples ATP hydrolysis with the unwinding of duplex DNA by translocating in the 3'-5' direction.</text>
        <dbReference type="EC" id="5.6.2.4"/>
    </reaction>
</comment>
<evidence type="ECO:0000256" key="1">
    <source>
        <dbReference type="ARBA" id="ARBA00022515"/>
    </source>
</evidence>
<keyword evidence="16" id="KW-1185">Reference proteome</keyword>
<dbReference type="Pfam" id="PF00271">
    <property type="entry name" value="Helicase_C"/>
    <property type="match status" value="1"/>
</dbReference>
<feature type="binding site" evidence="12">
    <location>
        <position position="539"/>
    </location>
    <ligand>
        <name>Zn(2+)</name>
        <dbReference type="ChEBI" id="CHEBI:29105"/>
        <label>1</label>
    </ligand>
</feature>
<feature type="binding site" evidence="12">
    <location>
        <position position="502"/>
    </location>
    <ligand>
        <name>Zn(2+)</name>
        <dbReference type="ChEBI" id="CHEBI:29105"/>
        <label>1</label>
    </ligand>
</feature>
<dbReference type="SUPFAM" id="SSF52540">
    <property type="entry name" value="P-loop containing nucleoside triphosphate hydrolases"/>
    <property type="match status" value="2"/>
</dbReference>
<evidence type="ECO:0000256" key="5">
    <source>
        <dbReference type="ARBA" id="ARBA00022801"/>
    </source>
</evidence>
<keyword evidence="7 12" id="KW-0862">Zinc</keyword>
<dbReference type="EC" id="5.6.2.4" evidence="12"/>
<keyword evidence="8 12" id="KW-0067">ATP-binding</keyword>
<keyword evidence="2 12" id="KW-0235">DNA replication</keyword>
<dbReference type="GO" id="GO:0006310">
    <property type="term" value="P:DNA recombination"/>
    <property type="evidence" value="ECO:0007669"/>
    <property type="project" value="InterPro"/>
</dbReference>
<dbReference type="InterPro" id="IPR027417">
    <property type="entry name" value="P-loop_NTPase"/>
</dbReference>
<dbReference type="EMBL" id="CAJEWE010000010">
    <property type="protein sequence ID" value="CAD2076008.1"/>
    <property type="molecule type" value="Genomic_DNA"/>
</dbReference>
<accession>A0A6V7RG13</accession>
<feature type="binding site" evidence="12">
    <location>
        <position position="511"/>
    </location>
    <ligand>
        <name>Zn(2+)</name>
        <dbReference type="ChEBI" id="CHEBI:29105"/>
        <label>2</label>
    </ligand>
</feature>
<dbReference type="GO" id="GO:0006270">
    <property type="term" value="P:DNA replication initiation"/>
    <property type="evidence" value="ECO:0007669"/>
    <property type="project" value="TreeGrafter"/>
</dbReference>
<comment type="function">
    <text evidence="12">Initiates the restart of stalled replication forks, which reloads the replicative helicase on sites other than the origin of replication. Recognizes and binds to abandoned replication forks and remodels them to uncover a helicase loading site. Promotes assembly of the primosome at these replication forks.</text>
</comment>
<evidence type="ECO:0000256" key="2">
    <source>
        <dbReference type="ARBA" id="ARBA00022705"/>
    </source>
</evidence>
<dbReference type="RefSeq" id="WP_186086988.1">
    <property type="nucleotide sequence ID" value="NZ_BMDB01000001.1"/>
</dbReference>
<dbReference type="SMART" id="SM00490">
    <property type="entry name" value="HELICc"/>
    <property type="match status" value="1"/>
</dbReference>
<name>A0A6V7RG13_9BACL</name>
<evidence type="ECO:0000256" key="11">
    <source>
        <dbReference type="ARBA" id="ARBA00048988"/>
    </source>
</evidence>
<comment type="catalytic activity">
    <reaction evidence="11 12">
        <text>ATP + H2O = ADP + phosphate + H(+)</text>
        <dbReference type="Rhea" id="RHEA:13065"/>
        <dbReference type="ChEBI" id="CHEBI:15377"/>
        <dbReference type="ChEBI" id="CHEBI:15378"/>
        <dbReference type="ChEBI" id="CHEBI:30616"/>
        <dbReference type="ChEBI" id="CHEBI:43474"/>
        <dbReference type="ChEBI" id="CHEBI:456216"/>
        <dbReference type="EC" id="5.6.2.4"/>
    </reaction>
</comment>
<feature type="binding site" evidence="12">
    <location>
        <position position="542"/>
    </location>
    <ligand>
        <name>Zn(2+)</name>
        <dbReference type="ChEBI" id="CHEBI:29105"/>
        <label>1</label>
    </ligand>
</feature>
<dbReference type="SMART" id="SM00487">
    <property type="entry name" value="DEXDc"/>
    <property type="match status" value="1"/>
</dbReference>
<gene>
    <name evidence="12 15" type="primary">priA</name>
    <name evidence="15" type="ORF">JEOSCH030_00958</name>
</gene>
<keyword evidence="9 12" id="KW-0238">DNA-binding</keyword>
<dbReference type="CDD" id="cd17929">
    <property type="entry name" value="DEXHc_priA"/>
    <property type="match status" value="1"/>
</dbReference>
<dbReference type="InterPro" id="IPR040498">
    <property type="entry name" value="PriA_CRR"/>
</dbReference>
<evidence type="ECO:0000259" key="13">
    <source>
        <dbReference type="PROSITE" id="PS51192"/>
    </source>
</evidence>
<dbReference type="GO" id="GO:1990077">
    <property type="term" value="C:primosome complex"/>
    <property type="evidence" value="ECO:0007669"/>
    <property type="project" value="UniProtKB-UniRule"/>
</dbReference>
<dbReference type="Gene3D" id="3.40.50.300">
    <property type="entry name" value="P-loop containing nucleotide triphosphate hydrolases"/>
    <property type="match status" value="2"/>
</dbReference>
<evidence type="ECO:0000256" key="9">
    <source>
        <dbReference type="ARBA" id="ARBA00023125"/>
    </source>
</evidence>
<reference evidence="15 16" key="1">
    <citation type="submission" date="2020-07" db="EMBL/GenBank/DDBJ databases">
        <authorList>
            <person name="Criscuolo A."/>
        </authorList>
    </citation>
    <scope>NUCLEOTIDE SEQUENCE [LARGE SCALE GENOMIC DNA]</scope>
    <source>
        <strain evidence="16">CIP 111030</strain>
    </source>
</reference>
<dbReference type="Pfam" id="PF17764">
    <property type="entry name" value="PriA_3primeBD"/>
    <property type="match status" value="1"/>
</dbReference>
<feature type="binding site" evidence="12">
    <location>
        <position position="526"/>
    </location>
    <ligand>
        <name>Zn(2+)</name>
        <dbReference type="ChEBI" id="CHEBI:29105"/>
        <label>2</label>
    </ligand>
</feature>
<evidence type="ECO:0000256" key="10">
    <source>
        <dbReference type="ARBA" id="ARBA00023235"/>
    </source>
</evidence>
<feature type="domain" description="Helicase ATP-binding" evidence="13">
    <location>
        <begin position="271"/>
        <end position="437"/>
    </location>
</feature>
<dbReference type="InterPro" id="IPR014001">
    <property type="entry name" value="Helicase_ATP-bd"/>
</dbReference>
<dbReference type="HAMAP" id="MF_00983">
    <property type="entry name" value="PriA"/>
    <property type="match status" value="1"/>
</dbReference>
<dbReference type="FunFam" id="3.40.50.300:FF:000489">
    <property type="entry name" value="Primosome assembly protein PriA"/>
    <property type="match status" value="1"/>
</dbReference>
<dbReference type="Proteomes" id="UP000521032">
    <property type="component" value="Unassembled WGS sequence"/>
</dbReference>
<comment type="cofactor">
    <cofactor evidence="12">
        <name>Zn(2+)</name>
        <dbReference type="ChEBI" id="CHEBI:29105"/>
    </cofactor>
    <text evidence="12">Binds 2 zinc ions per subunit.</text>
</comment>
<evidence type="ECO:0000313" key="15">
    <source>
        <dbReference type="EMBL" id="CAD2076008.1"/>
    </source>
</evidence>
<dbReference type="FunFam" id="3.40.1440.60:FF:000001">
    <property type="entry name" value="Primosomal protein N"/>
    <property type="match status" value="1"/>
</dbReference>
<feature type="binding site" evidence="12">
    <location>
        <position position="508"/>
    </location>
    <ligand>
        <name>Zn(2+)</name>
        <dbReference type="ChEBI" id="CHEBI:29105"/>
        <label>2</label>
    </ligand>
</feature>
<comment type="similarity">
    <text evidence="12">Belongs to the helicase family. PriA subfamily.</text>
</comment>
<dbReference type="GO" id="GO:0006269">
    <property type="term" value="P:DNA replication, synthesis of primer"/>
    <property type="evidence" value="ECO:0007669"/>
    <property type="project" value="UniProtKB-KW"/>
</dbReference>
<evidence type="ECO:0000259" key="14">
    <source>
        <dbReference type="PROSITE" id="PS51194"/>
    </source>
</evidence>
<dbReference type="InterPro" id="IPR041236">
    <property type="entry name" value="PriA_C"/>
</dbReference>
<dbReference type="PROSITE" id="PS51194">
    <property type="entry name" value="HELICASE_CTER"/>
    <property type="match status" value="1"/>
</dbReference>
<evidence type="ECO:0000256" key="7">
    <source>
        <dbReference type="ARBA" id="ARBA00022833"/>
    </source>
</evidence>
<keyword evidence="10 12" id="KW-0413">Isomerase</keyword>
<keyword evidence="3 12" id="KW-0479">Metal-binding</keyword>
<keyword evidence="1 12" id="KW-0639">Primosome</keyword>
<dbReference type="PROSITE" id="PS51192">
    <property type="entry name" value="HELICASE_ATP_BIND_1"/>
    <property type="match status" value="1"/>
</dbReference>
<dbReference type="InterPro" id="IPR006935">
    <property type="entry name" value="Helicase/UvrB_N"/>
</dbReference>
<feature type="domain" description="Helicase C-terminal" evidence="14">
    <location>
        <begin position="534"/>
        <end position="690"/>
    </location>
</feature>
<dbReference type="GO" id="GO:0003677">
    <property type="term" value="F:DNA binding"/>
    <property type="evidence" value="ECO:0007669"/>
    <property type="project" value="UniProtKB-UniRule"/>
</dbReference>
<dbReference type="GO" id="GO:0006302">
    <property type="term" value="P:double-strand break repair"/>
    <property type="evidence" value="ECO:0007669"/>
    <property type="project" value="InterPro"/>
</dbReference>
<evidence type="ECO:0000313" key="16">
    <source>
        <dbReference type="Proteomes" id="UP000521032"/>
    </source>
</evidence>
<dbReference type="InterPro" id="IPR001650">
    <property type="entry name" value="Helicase_C-like"/>
</dbReference>
<proteinExistence type="inferred from homology"/>
<evidence type="ECO:0000256" key="8">
    <source>
        <dbReference type="ARBA" id="ARBA00022840"/>
    </source>
</evidence>
<dbReference type="GO" id="GO:0008270">
    <property type="term" value="F:zinc ion binding"/>
    <property type="evidence" value="ECO:0007669"/>
    <property type="project" value="UniProtKB-UniRule"/>
</dbReference>
<feature type="binding site" evidence="12">
    <location>
        <position position="499"/>
    </location>
    <ligand>
        <name>Zn(2+)</name>
        <dbReference type="ChEBI" id="CHEBI:29105"/>
        <label>1</label>
    </ligand>
</feature>
<organism evidence="15 16">
    <name type="scientific">Phocicoccus schoeneichii</name>
    <dbReference type="NCBI Taxonomy" id="1812261"/>
    <lineage>
        <taxon>Bacteria</taxon>
        <taxon>Bacillati</taxon>
        <taxon>Bacillota</taxon>
        <taxon>Bacilli</taxon>
        <taxon>Bacillales</taxon>
        <taxon>Salinicoccaceae</taxon>
        <taxon>Phocicoccus</taxon>
    </lineage>
</organism>
<comment type="caution">
    <text evidence="15">The sequence shown here is derived from an EMBL/GenBank/DDBJ whole genome shotgun (WGS) entry which is preliminary data.</text>
</comment>
<comment type="subunit">
    <text evidence="12">Component of the replication restart primosome.</text>
</comment>
<evidence type="ECO:0000256" key="4">
    <source>
        <dbReference type="ARBA" id="ARBA00022741"/>
    </source>
</evidence>
<keyword evidence="6 12" id="KW-0347">Helicase</keyword>
<sequence>MFASVIVSVSSNSVDRLFTYKIPDSLVDTIRVGHRVFIPFGNRDIQGFVIEIKETADIDVSKVKEINRIMDGTPVLTEELIQLSKKIASYYVDRQISVIEAILPVALKTKSKTILKLSEHAGNEATVLFNELQKNNEVIVRNLDKDELKKIVPFMKSKELIEETIIAQHTKKKTNRAVRSLYTGNMPSERAVKQRELLEWIESEDAPITLLRIRDAGYSVQLVDALEVKGLVERVDVIVDRDPYDTRVFFESERHTLNDEQQIAYNKIKDAMIENRQETFLLHGITGSGKTEVYLETIEHALNKGKEAIMLVPEIALTPQMVHRFKARFGDDVAVLHSALSHGEKYDEWRKIKEGRASIAIGARSSIFAPFKNIGIIIIDEEHESTYKQGERPLYDARQVALWRAAYFNCPLILGSATPSLESYARSEKGVYKRLELKHRAKAQPLPETTIVDMALSRQEGNISIVSDILREKIIERIEKNEQIILLLNRRGYAHFLLCQDCGHVPMCPNCDISLTYHKSNGTLMCHYCAFETPVPNKCPECQSTAVTFRGSGTEKVEEILRDMFNTEVVRMDIDTTRNKGMHETLLSHFVEDNIPILLGTQMIAKGLDFPNVTLVGVLNADTTLNIPDFRANERTFQLLTQVAGRAGRGDKTGEVIFQTYNPDHYAILDAQMNRYIDFYKKEMEYRKIARYSPYYFHVLFTITSENFNHCVKASHDVSTKLLEHISNQSIVIGPSPSPIERIKNKFRFQILLKYRHEPALLEILEQLDQRYYVAYKKSGVSLRIDVDPQFIM</sequence>
<dbReference type="Pfam" id="PF18319">
    <property type="entry name" value="Zn_ribbon_PriA"/>
    <property type="match status" value="1"/>
</dbReference>
<evidence type="ECO:0000256" key="12">
    <source>
        <dbReference type="HAMAP-Rule" id="MF_00983"/>
    </source>
</evidence>
<dbReference type="CDD" id="cd18804">
    <property type="entry name" value="SF2_C_priA"/>
    <property type="match status" value="1"/>
</dbReference>
<dbReference type="InterPro" id="IPR042115">
    <property type="entry name" value="PriA_3primeBD_sf"/>
</dbReference>
<evidence type="ECO:0000256" key="3">
    <source>
        <dbReference type="ARBA" id="ARBA00022723"/>
    </source>
</evidence>
<dbReference type="AlphaFoldDB" id="A0A6V7RG13"/>
<dbReference type="Pfam" id="PF04851">
    <property type="entry name" value="ResIII"/>
    <property type="match status" value="1"/>
</dbReference>
<dbReference type="GO" id="GO:0043138">
    <property type="term" value="F:3'-5' DNA helicase activity"/>
    <property type="evidence" value="ECO:0007669"/>
    <property type="project" value="UniProtKB-EC"/>
</dbReference>